<dbReference type="GO" id="GO:0046872">
    <property type="term" value="F:metal ion binding"/>
    <property type="evidence" value="ECO:0007669"/>
    <property type="project" value="UniProtKB-UniRule"/>
</dbReference>
<dbReference type="PANTHER" id="PTHR14218:SF15">
    <property type="entry name" value="TRIPEPTIDYL-PEPTIDASE 1"/>
    <property type="match status" value="1"/>
</dbReference>
<keyword evidence="12" id="KW-0843">Virulence</keyword>
<keyword evidence="6 15" id="KW-0645">Protease</keyword>
<comment type="function">
    <text evidence="2">Secreted tripeptidyl-peptidase which degrades proteins at acidic pHs and is involved in virulence.</text>
</comment>
<dbReference type="CDD" id="cd04056">
    <property type="entry name" value="Peptidases_S53"/>
    <property type="match status" value="1"/>
</dbReference>
<dbReference type="GO" id="GO:0008240">
    <property type="term" value="F:tripeptidyl-peptidase activity"/>
    <property type="evidence" value="ECO:0007669"/>
    <property type="project" value="UniProtKB-EC"/>
</dbReference>
<sequence length="550" mass="56584">MRVLGRRDSAPSAFSWTSLAAPETMLNLKFALAQSDPAGLEQALYDVSDPKSANYGNHLTKEDAAAFVAPSNQTVATINKWLANHNLTANVISPAGDWLSLQVPVSQANDLFAANFSVFTHDTTGNQAVRTLSYSVPESLVDHLKVIYPTTTFPSMKSLVPIFSAPEPLTSTGGGASGVTGAGGQAVAASCDQVVTPTCLQTLYGIPATAATNQDNQLAVSGFIEQFANGNDLQLFLANLRTDADSATKFTLQTLDGGQNLQSAQQAGVEANLDIQYTVGVATGVPTTFISVGEQNSDGDLGGFLDIINFLLNEDAPPAVLTTSYGNNEEDIPIAMADNLCNAYAQLGARGVSILFASGDGGVSGSQASQCTEFVPTFPSGCPYLTSVGATQGISPETAADFSSGGFSNYFGIPAYQQDAVAAYLKTLGTTNKGLFNASGRAYPDVSTQGVQFEVVVGGQATGVDGTSCASPVFASVVALLNDQLTSAGKSPLGFLNPFLYSTAASALNDVTTGSNPGCNTNGFPAAAGWDPVTGLGTPNFDALKTAAGL</sequence>
<dbReference type="Pfam" id="PF09286">
    <property type="entry name" value="Pro-kuma_activ"/>
    <property type="match status" value="1"/>
</dbReference>
<dbReference type="EMBL" id="KE504253">
    <property type="protein sequence ID" value="EPS93872.1"/>
    <property type="molecule type" value="Genomic_DNA"/>
</dbReference>
<feature type="active site" description="Charge relay system" evidence="15">
    <location>
        <position position="468"/>
    </location>
</feature>
<evidence type="ECO:0000313" key="18">
    <source>
        <dbReference type="Proteomes" id="UP000015241"/>
    </source>
</evidence>
<gene>
    <name evidence="17" type="ORF">FOMPIDRAFT_1135359</name>
</gene>
<dbReference type="Pfam" id="PF00082">
    <property type="entry name" value="Peptidase_S8"/>
    <property type="match status" value="1"/>
</dbReference>
<dbReference type="Proteomes" id="UP000015241">
    <property type="component" value="Unassembled WGS sequence"/>
</dbReference>
<feature type="binding site" evidence="15">
    <location>
        <position position="531"/>
    </location>
    <ligand>
        <name>Ca(2+)</name>
        <dbReference type="ChEBI" id="CHEBI:29108"/>
    </ligand>
</feature>
<organism evidence="17 18">
    <name type="scientific">Fomitopsis schrenkii</name>
    <name type="common">Brown rot fungus</name>
    <dbReference type="NCBI Taxonomy" id="2126942"/>
    <lineage>
        <taxon>Eukaryota</taxon>
        <taxon>Fungi</taxon>
        <taxon>Dikarya</taxon>
        <taxon>Basidiomycota</taxon>
        <taxon>Agaricomycotina</taxon>
        <taxon>Agaricomycetes</taxon>
        <taxon>Polyporales</taxon>
        <taxon>Fomitopsis</taxon>
    </lineage>
</organism>
<keyword evidence="13" id="KW-0865">Zymogen</keyword>
<keyword evidence="18" id="KW-1185">Reference proteome</keyword>
<dbReference type="AlphaFoldDB" id="S8DMK5"/>
<evidence type="ECO:0000256" key="8">
    <source>
        <dbReference type="ARBA" id="ARBA00022729"/>
    </source>
</evidence>
<name>S8DMK5_FOMSC</name>
<comment type="subcellular location">
    <subcellularLocation>
        <location evidence="3">Secreted</location>
        <location evidence="3">Extracellular space</location>
    </subcellularLocation>
</comment>
<evidence type="ECO:0000256" key="13">
    <source>
        <dbReference type="ARBA" id="ARBA00023145"/>
    </source>
</evidence>
<dbReference type="InterPro" id="IPR030400">
    <property type="entry name" value="Sedolisin_dom"/>
</dbReference>
<dbReference type="SUPFAM" id="SSF52743">
    <property type="entry name" value="Subtilisin-like"/>
    <property type="match status" value="1"/>
</dbReference>
<evidence type="ECO:0000256" key="9">
    <source>
        <dbReference type="ARBA" id="ARBA00022801"/>
    </source>
</evidence>
<evidence type="ECO:0000256" key="10">
    <source>
        <dbReference type="ARBA" id="ARBA00022825"/>
    </source>
</evidence>
<dbReference type="InParanoid" id="S8DMK5"/>
<evidence type="ECO:0000256" key="12">
    <source>
        <dbReference type="ARBA" id="ARBA00023026"/>
    </source>
</evidence>
<feature type="domain" description="Peptidase S53" evidence="16">
    <location>
        <begin position="194"/>
        <end position="550"/>
    </location>
</feature>
<keyword evidence="14" id="KW-0325">Glycoprotein</keyword>
<dbReference type="GO" id="GO:0004252">
    <property type="term" value="F:serine-type endopeptidase activity"/>
    <property type="evidence" value="ECO:0007669"/>
    <property type="project" value="UniProtKB-UniRule"/>
</dbReference>
<dbReference type="STRING" id="743788.S8DMK5"/>
<dbReference type="FunFam" id="3.40.50.200:FF:000015">
    <property type="entry name" value="Tripeptidyl peptidase A"/>
    <property type="match status" value="1"/>
</dbReference>
<reference evidence="17 18" key="1">
    <citation type="journal article" date="2012" name="Science">
        <title>The Paleozoic origin of enzymatic lignin decomposition reconstructed from 31 fungal genomes.</title>
        <authorList>
            <person name="Floudas D."/>
            <person name="Binder M."/>
            <person name="Riley R."/>
            <person name="Barry K."/>
            <person name="Blanchette R.A."/>
            <person name="Henrissat B."/>
            <person name="Martinez A.T."/>
            <person name="Otillar R."/>
            <person name="Spatafora J.W."/>
            <person name="Yadav J.S."/>
            <person name="Aerts A."/>
            <person name="Benoit I."/>
            <person name="Boyd A."/>
            <person name="Carlson A."/>
            <person name="Copeland A."/>
            <person name="Coutinho P.M."/>
            <person name="de Vries R.P."/>
            <person name="Ferreira P."/>
            <person name="Findley K."/>
            <person name="Foster B."/>
            <person name="Gaskell J."/>
            <person name="Glotzer D."/>
            <person name="Gorecki P."/>
            <person name="Heitman J."/>
            <person name="Hesse C."/>
            <person name="Hori C."/>
            <person name="Igarashi K."/>
            <person name="Jurgens J.A."/>
            <person name="Kallen N."/>
            <person name="Kersten P."/>
            <person name="Kohler A."/>
            <person name="Kuees U."/>
            <person name="Kumar T.K.A."/>
            <person name="Kuo A."/>
            <person name="LaButti K."/>
            <person name="Larrondo L.F."/>
            <person name="Lindquist E."/>
            <person name="Ling A."/>
            <person name="Lombard V."/>
            <person name="Lucas S."/>
            <person name="Lundell T."/>
            <person name="Martin R."/>
            <person name="McLaughlin D.J."/>
            <person name="Morgenstern I."/>
            <person name="Morin E."/>
            <person name="Murat C."/>
            <person name="Nagy L.G."/>
            <person name="Nolan M."/>
            <person name="Ohm R.A."/>
            <person name="Patyshakuliyeva A."/>
            <person name="Rokas A."/>
            <person name="Ruiz-Duenas F.J."/>
            <person name="Sabat G."/>
            <person name="Salamov A."/>
            <person name="Samejima M."/>
            <person name="Schmutz J."/>
            <person name="Slot J.C."/>
            <person name="St John F."/>
            <person name="Stenlid J."/>
            <person name="Sun H."/>
            <person name="Sun S."/>
            <person name="Syed K."/>
            <person name="Tsang A."/>
            <person name="Wiebenga A."/>
            <person name="Young D."/>
            <person name="Pisabarro A."/>
            <person name="Eastwood D.C."/>
            <person name="Martin F."/>
            <person name="Cullen D."/>
            <person name="Grigoriev I.V."/>
            <person name="Hibbett D.S."/>
        </authorList>
    </citation>
    <scope>NUCLEOTIDE SEQUENCE</scope>
    <source>
        <strain evidence="18">FP-58527</strain>
    </source>
</reference>
<dbReference type="Gene3D" id="3.40.50.200">
    <property type="entry name" value="Peptidase S8/S53 domain"/>
    <property type="match status" value="1"/>
</dbReference>
<dbReference type="HOGENOM" id="CLU_013783_3_1_1"/>
<feature type="active site" description="Charge relay system" evidence="15">
    <location>
        <position position="274"/>
    </location>
</feature>
<proteinExistence type="predicted"/>
<dbReference type="InterPro" id="IPR000209">
    <property type="entry name" value="Peptidase_S8/S53_dom"/>
</dbReference>
<dbReference type="GO" id="GO:0005576">
    <property type="term" value="C:extracellular region"/>
    <property type="evidence" value="ECO:0007669"/>
    <property type="project" value="UniProtKB-SubCell"/>
</dbReference>
<comment type="catalytic activity">
    <reaction evidence="1">
        <text>Release of an N-terminal tripeptide from a polypeptide.</text>
        <dbReference type="EC" id="3.4.14.10"/>
    </reaction>
</comment>
<keyword evidence="9 15" id="KW-0378">Hydrolase</keyword>
<evidence type="ECO:0000256" key="15">
    <source>
        <dbReference type="PROSITE-ProRule" id="PRU01032"/>
    </source>
</evidence>
<keyword evidence="5" id="KW-0964">Secreted</keyword>
<feature type="binding site" evidence="15">
    <location>
        <position position="510"/>
    </location>
    <ligand>
        <name>Ca(2+)</name>
        <dbReference type="ChEBI" id="CHEBI:29108"/>
    </ligand>
</feature>
<keyword evidence="8" id="KW-0732">Signal</keyword>
<keyword evidence="11 15" id="KW-0106">Calcium</keyword>
<dbReference type="OrthoDB" id="409122at2759"/>
<keyword evidence="10 15" id="KW-0720">Serine protease</keyword>
<feature type="binding site" evidence="15">
    <location>
        <position position="511"/>
    </location>
    <ligand>
        <name>Ca(2+)</name>
        <dbReference type="ChEBI" id="CHEBI:29108"/>
    </ligand>
</feature>
<dbReference type="eggNOG" id="ENOG502QR6D">
    <property type="taxonomic scope" value="Eukaryota"/>
</dbReference>
<evidence type="ECO:0000256" key="4">
    <source>
        <dbReference type="ARBA" id="ARBA00012462"/>
    </source>
</evidence>
<dbReference type="PANTHER" id="PTHR14218">
    <property type="entry name" value="PROTEASE S8 TRIPEPTIDYL PEPTIDASE I CLN2"/>
    <property type="match status" value="1"/>
</dbReference>
<evidence type="ECO:0000259" key="16">
    <source>
        <dbReference type="PROSITE" id="PS51695"/>
    </source>
</evidence>
<dbReference type="SMART" id="SM00944">
    <property type="entry name" value="Pro-kuma_activ"/>
    <property type="match status" value="1"/>
</dbReference>
<dbReference type="EC" id="3.4.14.10" evidence="4"/>
<feature type="active site" description="Charge relay system" evidence="15">
    <location>
        <position position="270"/>
    </location>
</feature>
<dbReference type="InterPro" id="IPR050819">
    <property type="entry name" value="Tripeptidyl-peptidase_I"/>
</dbReference>
<evidence type="ECO:0000256" key="2">
    <source>
        <dbReference type="ARBA" id="ARBA00002451"/>
    </source>
</evidence>
<dbReference type="SUPFAM" id="SSF54897">
    <property type="entry name" value="Protease propeptides/inhibitors"/>
    <property type="match status" value="1"/>
</dbReference>
<evidence type="ECO:0000256" key="1">
    <source>
        <dbReference type="ARBA" id="ARBA00001910"/>
    </source>
</evidence>
<feature type="binding site" evidence="15">
    <location>
        <position position="529"/>
    </location>
    <ligand>
        <name>Ca(2+)</name>
        <dbReference type="ChEBI" id="CHEBI:29108"/>
    </ligand>
</feature>
<protein>
    <recommendedName>
        <fullName evidence="4">tripeptidyl-peptidase II</fullName>
        <ecNumber evidence="4">3.4.14.10</ecNumber>
    </recommendedName>
</protein>
<dbReference type="InterPro" id="IPR036852">
    <property type="entry name" value="Peptidase_S8/S53_dom_sf"/>
</dbReference>
<evidence type="ECO:0000256" key="6">
    <source>
        <dbReference type="ARBA" id="ARBA00022670"/>
    </source>
</evidence>
<evidence type="ECO:0000256" key="3">
    <source>
        <dbReference type="ARBA" id="ARBA00004239"/>
    </source>
</evidence>
<keyword evidence="7 15" id="KW-0479">Metal-binding</keyword>
<dbReference type="CDD" id="cd11377">
    <property type="entry name" value="Pro-peptidase_S53"/>
    <property type="match status" value="1"/>
</dbReference>
<dbReference type="InterPro" id="IPR015366">
    <property type="entry name" value="S53_propep"/>
</dbReference>
<comment type="cofactor">
    <cofactor evidence="15">
        <name>Ca(2+)</name>
        <dbReference type="ChEBI" id="CHEBI:29108"/>
    </cofactor>
    <text evidence="15">Binds 1 Ca(2+) ion per subunit.</text>
</comment>
<dbReference type="GO" id="GO:0006508">
    <property type="term" value="P:proteolysis"/>
    <property type="evidence" value="ECO:0007669"/>
    <property type="project" value="UniProtKB-KW"/>
</dbReference>
<evidence type="ECO:0000256" key="14">
    <source>
        <dbReference type="ARBA" id="ARBA00023180"/>
    </source>
</evidence>
<accession>S8DMK5</accession>
<evidence type="ECO:0000256" key="5">
    <source>
        <dbReference type="ARBA" id="ARBA00022525"/>
    </source>
</evidence>
<evidence type="ECO:0000256" key="11">
    <source>
        <dbReference type="ARBA" id="ARBA00022837"/>
    </source>
</evidence>
<evidence type="ECO:0000256" key="7">
    <source>
        <dbReference type="ARBA" id="ARBA00022723"/>
    </source>
</evidence>
<evidence type="ECO:0000313" key="17">
    <source>
        <dbReference type="EMBL" id="EPS93872.1"/>
    </source>
</evidence>
<dbReference type="PROSITE" id="PS51695">
    <property type="entry name" value="SEDOLISIN"/>
    <property type="match status" value="1"/>
</dbReference>